<dbReference type="OrthoDB" id="7650905at2"/>
<name>A0A1M5NV71_9RHOB</name>
<dbReference type="AlphaFoldDB" id="A0A1M5NV71"/>
<sequence length="186" mass="19790">MKTISRRHVILTLSSATITLCPALLNAQAVEFDWGEDVPTNVPRGEDQTVMLAAGETDVDISSLTAGQVAVIGRPTDDPEYSNTDGIQYVAVLRRTDAQIEQGAPEQAVADPRFFVANLVCPHRGYAVGVTDLEVAPFACTKRGSRHGSVFNAGGFGVAGRSEGDFLSVPDYQINDNGGQIILTLV</sequence>
<gene>
    <name evidence="2" type="ORF">SAMN05444003_1610</name>
</gene>
<protein>
    <recommendedName>
        <fullName evidence="4">Rieske domain-containing protein</fullName>
    </recommendedName>
</protein>
<dbReference type="SUPFAM" id="SSF50022">
    <property type="entry name" value="ISP domain"/>
    <property type="match status" value="1"/>
</dbReference>
<feature type="chain" id="PRO_5013064746" description="Rieske domain-containing protein" evidence="1">
    <location>
        <begin position="30"/>
        <end position="186"/>
    </location>
</feature>
<feature type="signal peptide" evidence="1">
    <location>
        <begin position="1"/>
        <end position="29"/>
    </location>
</feature>
<evidence type="ECO:0000313" key="3">
    <source>
        <dbReference type="Proteomes" id="UP000184074"/>
    </source>
</evidence>
<dbReference type="Gene3D" id="2.102.10.10">
    <property type="entry name" value="Rieske [2Fe-2S] iron-sulphur domain"/>
    <property type="match status" value="1"/>
</dbReference>
<keyword evidence="1" id="KW-0732">Signal</keyword>
<evidence type="ECO:0008006" key="4">
    <source>
        <dbReference type="Google" id="ProtNLM"/>
    </source>
</evidence>
<proteinExistence type="predicted"/>
<keyword evidence="3" id="KW-1185">Reference proteome</keyword>
<accession>A0A1M5NV71</accession>
<dbReference type="InterPro" id="IPR036922">
    <property type="entry name" value="Rieske_2Fe-2S_sf"/>
</dbReference>
<dbReference type="RefSeq" id="WP_072900275.1">
    <property type="nucleotide sequence ID" value="NZ_FQXB01000001.1"/>
</dbReference>
<dbReference type="EMBL" id="FQXB01000001">
    <property type="protein sequence ID" value="SHG93400.1"/>
    <property type="molecule type" value="Genomic_DNA"/>
</dbReference>
<reference evidence="2 3" key="1">
    <citation type="submission" date="2016-11" db="EMBL/GenBank/DDBJ databases">
        <authorList>
            <person name="Jaros S."/>
            <person name="Januszkiewicz K."/>
            <person name="Wedrychowicz H."/>
        </authorList>
    </citation>
    <scope>NUCLEOTIDE SEQUENCE [LARGE SCALE GENOMIC DNA]</scope>
    <source>
        <strain evidence="2 3">DSM 28715</strain>
    </source>
</reference>
<evidence type="ECO:0000256" key="1">
    <source>
        <dbReference type="SAM" id="SignalP"/>
    </source>
</evidence>
<evidence type="ECO:0000313" key="2">
    <source>
        <dbReference type="EMBL" id="SHG93400.1"/>
    </source>
</evidence>
<dbReference type="Proteomes" id="UP000184074">
    <property type="component" value="Unassembled WGS sequence"/>
</dbReference>
<dbReference type="GO" id="GO:0051537">
    <property type="term" value="F:2 iron, 2 sulfur cluster binding"/>
    <property type="evidence" value="ECO:0007669"/>
    <property type="project" value="InterPro"/>
</dbReference>
<organism evidence="2 3">
    <name type="scientific">Cognatiyoonia sediminum</name>
    <dbReference type="NCBI Taxonomy" id="1508389"/>
    <lineage>
        <taxon>Bacteria</taxon>
        <taxon>Pseudomonadati</taxon>
        <taxon>Pseudomonadota</taxon>
        <taxon>Alphaproteobacteria</taxon>
        <taxon>Rhodobacterales</taxon>
        <taxon>Paracoccaceae</taxon>
        <taxon>Cognatiyoonia</taxon>
    </lineage>
</organism>
<dbReference type="STRING" id="1508389.SAMN05444003_1610"/>